<evidence type="ECO:0000256" key="3">
    <source>
        <dbReference type="ARBA" id="ARBA00004906"/>
    </source>
</evidence>
<comment type="similarity">
    <text evidence="14">Belongs to the RING-type zinc finger family. ATL subfamily.</text>
</comment>
<dbReference type="AlphaFoldDB" id="A0AAW1VW14"/>
<dbReference type="Proteomes" id="UP001457282">
    <property type="component" value="Unassembled WGS sequence"/>
</dbReference>
<dbReference type="Pfam" id="PF13947">
    <property type="entry name" value="GUB_WAK_bind"/>
    <property type="match status" value="1"/>
</dbReference>
<keyword evidence="11" id="KW-0862">Zinc</keyword>
<evidence type="ECO:0000256" key="4">
    <source>
        <dbReference type="ARBA" id="ARBA00012483"/>
    </source>
</evidence>
<keyword evidence="8" id="KW-0732">Signal</keyword>
<comment type="subcellular location">
    <subcellularLocation>
        <location evidence="2">Membrane</location>
        <topology evidence="2">Single-pass membrane protein</topology>
    </subcellularLocation>
</comment>
<accession>A0AAW1VW14</accession>
<name>A0AAW1VW14_RUBAR</name>
<keyword evidence="6" id="KW-0812">Transmembrane</keyword>
<keyword evidence="12" id="KW-1133">Transmembrane helix</keyword>
<dbReference type="EC" id="2.3.2.27" evidence="4"/>
<comment type="pathway">
    <text evidence="3">Protein modification; protein ubiquitination.</text>
</comment>
<evidence type="ECO:0000256" key="1">
    <source>
        <dbReference type="ARBA" id="ARBA00000900"/>
    </source>
</evidence>
<keyword evidence="17" id="KW-1185">Reference proteome</keyword>
<keyword evidence="7" id="KW-0479">Metal-binding</keyword>
<dbReference type="InterPro" id="IPR025287">
    <property type="entry name" value="WAK_GUB"/>
</dbReference>
<dbReference type="EMBL" id="JBEDUW010000007">
    <property type="protein sequence ID" value="KAK9912538.1"/>
    <property type="molecule type" value="Genomic_DNA"/>
</dbReference>
<organism evidence="16 17">
    <name type="scientific">Rubus argutus</name>
    <name type="common">Southern blackberry</name>
    <dbReference type="NCBI Taxonomy" id="59490"/>
    <lineage>
        <taxon>Eukaryota</taxon>
        <taxon>Viridiplantae</taxon>
        <taxon>Streptophyta</taxon>
        <taxon>Embryophyta</taxon>
        <taxon>Tracheophyta</taxon>
        <taxon>Spermatophyta</taxon>
        <taxon>Magnoliopsida</taxon>
        <taxon>eudicotyledons</taxon>
        <taxon>Gunneridae</taxon>
        <taxon>Pentapetalae</taxon>
        <taxon>rosids</taxon>
        <taxon>fabids</taxon>
        <taxon>Rosales</taxon>
        <taxon>Rosaceae</taxon>
        <taxon>Rosoideae</taxon>
        <taxon>Rosoideae incertae sedis</taxon>
        <taxon>Rubus</taxon>
    </lineage>
</organism>
<dbReference type="PANTHER" id="PTHR46279:SF9">
    <property type="entry name" value="OS01G0116300 PROTEIN"/>
    <property type="match status" value="1"/>
</dbReference>
<evidence type="ECO:0000256" key="9">
    <source>
        <dbReference type="ARBA" id="ARBA00022771"/>
    </source>
</evidence>
<dbReference type="GO" id="GO:0061630">
    <property type="term" value="F:ubiquitin protein ligase activity"/>
    <property type="evidence" value="ECO:0007669"/>
    <property type="project" value="UniProtKB-EC"/>
</dbReference>
<evidence type="ECO:0000256" key="8">
    <source>
        <dbReference type="ARBA" id="ARBA00022729"/>
    </source>
</evidence>
<evidence type="ECO:0000259" key="15">
    <source>
        <dbReference type="Pfam" id="PF13947"/>
    </source>
</evidence>
<keyword evidence="5" id="KW-0808">Transferase</keyword>
<dbReference type="GO" id="GO:0008270">
    <property type="term" value="F:zinc ion binding"/>
    <property type="evidence" value="ECO:0007669"/>
    <property type="project" value="UniProtKB-KW"/>
</dbReference>
<sequence length="163" mass="19103">MDVATGSKLAVLMKTIRFPFRLKEKQPHHCGFPGFDLYCNERNKTLLKLPISVEFIKNINYISQLSTSRNQSLALVRLATKYFYVLLHMISLGWNSPDWDVINVKGKESKKLAVVRLWSIQWYPVDQPSMKAVVQMLEWRRQFKHATKSFCVVQLQNVHTKDY</sequence>
<comment type="catalytic activity">
    <reaction evidence="1">
        <text>S-ubiquitinyl-[E2 ubiquitin-conjugating enzyme]-L-cysteine + [acceptor protein]-L-lysine = [E2 ubiquitin-conjugating enzyme]-L-cysteine + N(6)-ubiquitinyl-[acceptor protein]-L-lysine.</text>
        <dbReference type="EC" id="2.3.2.27"/>
    </reaction>
</comment>
<comment type="caution">
    <text evidence="16">The sequence shown here is derived from an EMBL/GenBank/DDBJ whole genome shotgun (WGS) entry which is preliminary data.</text>
</comment>
<keyword evidence="9" id="KW-0863">Zinc-finger</keyword>
<evidence type="ECO:0000256" key="13">
    <source>
        <dbReference type="ARBA" id="ARBA00023136"/>
    </source>
</evidence>
<evidence type="ECO:0000313" key="16">
    <source>
        <dbReference type="EMBL" id="KAK9912538.1"/>
    </source>
</evidence>
<proteinExistence type="inferred from homology"/>
<reference evidence="16 17" key="1">
    <citation type="journal article" date="2023" name="G3 (Bethesda)">
        <title>A chromosome-length genome assembly and annotation of blackberry (Rubus argutus, cv. 'Hillquist').</title>
        <authorList>
            <person name="Bruna T."/>
            <person name="Aryal R."/>
            <person name="Dudchenko O."/>
            <person name="Sargent D.J."/>
            <person name="Mead D."/>
            <person name="Buti M."/>
            <person name="Cavallini A."/>
            <person name="Hytonen T."/>
            <person name="Andres J."/>
            <person name="Pham M."/>
            <person name="Weisz D."/>
            <person name="Mascagni F."/>
            <person name="Usai G."/>
            <person name="Natali L."/>
            <person name="Bassil N."/>
            <person name="Fernandez G.E."/>
            <person name="Lomsadze A."/>
            <person name="Armour M."/>
            <person name="Olukolu B."/>
            <person name="Poorten T."/>
            <person name="Britton C."/>
            <person name="Davik J."/>
            <person name="Ashrafi H."/>
            <person name="Aiden E.L."/>
            <person name="Borodovsky M."/>
            <person name="Worthington M."/>
        </authorList>
    </citation>
    <scope>NUCLEOTIDE SEQUENCE [LARGE SCALE GENOMIC DNA]</scope>
    <source>
        <strain evidence="16">PI 553951</strain>
    </source>
</reference>
<evidence type="ECO:0000256" key="10">
    <source>
        <dbReference type="ARBA" id="ARBA00022786"/>
    </source>
</evidence>
<protein>
    <recommendedName>
        <fullName evidence="4">RING-type E3 ubiquitin transferase</fullName>
        <ecNumber evidence="4">2.3.2.27</ecNumber>
    </recommendedName>
</protein>
<evidence type="ECO:0000256" key="5">
    <source>
        <dbReference type="ARBA" id="ARBA00022679"/>
    </source>
</evidence>
<evidence type="ECO:0000256" key="11">
    <source>
        <dbReference type="ARBA" id="ARBA00022833"/>
    </source>
</evidence>
<evidence type="ECO:0000313" key="17">
    <source>
        <dbReference type="Proteomes" id="UP001457282"/>
    </source>
</evidence>
<evidence type="ECO:0000256" key="2">
    <source>
        <dbReference type="ARBA" id="ARBA00004167"/>
    </source>
</evidence>
<dbReference type="PANTHER" id="PTHR46279">
    <property type="entry name" value="RING/U-BOX SUPERFAMILY PROTEIN"/>
    <property type="match status" value="1"/>
</dbReference>
<dbReference type="GO" id="GO:0016020">
    <property type="term" value="C:membrane"/>
    <property type="evidence" value="ECO:0007669"/>
    <property type="project" value="UniProtKB-SubCell"/>
</dbReference>
<keyword evidence="13" id="KW-0472">Membrane</keyword>
<dbReference type="GO" id="GO:0030247">
    <property type="term" value="F:polysaccharide binding"/>
    <property type="evidence" value="ECO:0007669"/>
    <property type="project" value="InterPro"/>
</dbReference>
<evidence type="ECO:0000256" key="6">
    <source>
        <dbReference type="ARBA" id="ARBA00022692"/>
    </source>
</evidence>
<evidence type="ECO:0000256" key="14">
    <source>
        <dbReference type="ARBA" id="ARBA00024209"/>
    </source>
</evidence>
<feature type="domain" description="Wall-associated receptor kinase galacturonan-binding" evidence="15">
    <location>
        <begin position="15"/>
        <end position="64"/>
    </location>
</feature>
<evidence type="ECO:0000256" key="12">
    <source>
        <dbReference type="ARBA" id="ARBA00022989"/>
    </source>
</evidence>
<dbReference type="InterPro" id="IPR046948">
    <property type="entry name" value="ATL20-22-like"/>
</dbReference>
<evidence type="ECO:0000256" key="7">
    <source>
        <dbReference type="ARBA" id="ARBA00022723"/>
    </source>
</evidence>
<gene>
    <name evidence="16" type="ORF">M0R45_036400</name>
</gene>
<keyword evidence="10" id="KW-0833">Ubl conjugation pathway</keyword>